<dbReference type="Proteomes" id="UP000002035">
    <property type="component" value="Unassembled WGS sequence"/>
</dbReference>
<evidence type="ECO:0000313" key="1">
    <source>
        <dbReference type="EMBL" id="EEQ35706.1"/>
    </source>
</evidence>
<proteinExistence type="predicted"/>
<dbReference type="AlphaFoldDB" id="C5G0Q3"/>
<dbReference type="HOGENOM" id="CLU_1610347_0_0_1"/>
<dbReference type="VEuPathDB" id="FungiDB:MCYG_08525"/>
<dbReference type="EMBL" id="DS995709">
    <property type="protein sequence ID" value="EEQ35706.1"/>
    <property type="molecule type" value="Genomic_DNA"/>
</dbReference>
<organism evidence="1 2">
    <name type="scientific">Arthroderma otae (strain ATCC MYA-4605 / CBS 113480)</name>
    <name type="common">Microsporum canis</name>
    <dbReference type="NCBI Taxonomy" id="554155"/>
    <lineage>
        <taxon>Eukaryota</taxon>
        <taxon>Fungi</taxon>
        <taxon>Dikarya</taxon>
        <taxon>Ascomycota</taxon>
        <taxon>Pezizomycotina</taxon>
        <taxon>Eurotiomycetes</taxon>
        <taxon>Eurotiomycetidae</taxon>
        <taxon>Onygenales</taxon>
        <taxon>Arthrodermataceae</taxon>
        <taxon>Microsporum</taxon>
    </lineage>
</organism>
<dbReference type="GeneID" id="9223906"/>
<dbReference type="RefSeq" id="XP_002842694.1">
    <property type="nucleotide sequence ID" value="XM_002842648.1"/>
</dbReference>
<name>C5G0Q3_ARTOC</name>
<sequence length="165" mass="18280">MAPCIFGSAGPSYPDWQCSRLAESFVAVWYLTLVEAHAATFTPSAGLGSYPLECELWTWHEVSRPHAICEAQPHTVLSNFLGLPVAATPPAAVARIKGLWLQASEDGMLAAYELWRDSCVDSSQTTSLNAWLLWDFLWCPRPPLVSAVRFAASQVRERLSQRSRT</sequence>
<evidence type="ECO:0000313" key="2">
    <source>
        <dbReference type="Proteomes" id="UP000002035"/>
    </source>
</evidence>
<accession>C5G0Q3</accession>
<keyword evidence="2" id="KW-1185">Reference proteome</keyword>
<gene>
    <name evidence="1" type="ORF">MCYG_08525</name>
</gene>
<protein>
    <submittedName>
        <fullName evidence="1">Uncharacterized protein</fullName>
    </submittedName>
</protein>
<reference evidence="2" key="1">
    <citation type="journal article" date="2012" name="MBio">
        <title>Comparative genome analysis of Trichophyton rubrum and related dermatophytes reveals candidate genes involved in infection.</title>
        <authorList>
            <person name="Martinez D.A."/>
            <person name="Oliver B.G."/>
            <person name="Graeser Y."/>
            <person name="Goldberg J.M."/>
            <person name="Li W."/>
            <person name="Martinez-Rossi N.M."/>
            <person name="Monod M."/>
            <person name="Shelest E."/>
            <person name="Barton R.C."/>
            <person name="Birch E."/>
            <person name="Brakhage A.A."/>
            <person name="Chen Z."/>
            <person name="Gurr S.J."/>
            <person name="Heiman D."/>
            <person name="Heitman J."/>
            <person name="Kosti I."/>
            <person name="Rossi A."/>
            <person name="Saif S."/>
            <person name="Samalova M."/>
            <person name="Saunders C.W."/>
            <person name="Shea T."/>
            <person name="Summerbell R.C."/>
            <person name="Xu J."/>
            <person name="Young S."/>
            <person name="Zeng Q."/>
            <person name="Birren B.W."/>
            <person name="Cuomo C.A."/>
            <person name="White T.C."/>
        </authorList>
    </citation>
    <scope>NUCLEOTIDE SEQUENCE [LARGE SCALE GENOMIC DNA]</scope>
    <source>
        <strain evidence="2">ATCC MYA-4605 / CBS 113480</strain>
    </source>
</reference>